<sequence length="55" mass="6475">MLGFCYGNRLHDKHQYLTHGTNKQVFYKIYKSAEEIDESAIQQLINEAIAIDETW</sequence>
<accession>A0A9D7XG38</accession>
<dbReference type="AlphaFoldDB" id="A0A9D7XG38"/>
<evidence type="ECO:0000313" key="2">
    <source>
        <dbReference type="Proteomes" id="UP000808349"/>
    </source>
</evidence>
<proteinExistence type="predicted"/>
<name>A0A9D7XG38_9BACT</name>
<dbReference type="Proteomes" id="UP000808349">
    <property type="component" value="Unassembled WGS sequence"/>
</dbReference>
<evidence type="ECO:0008006" key="3">
    <source>
        <dbReference type="Google" id="ProtNLM"/>
    </source>
</evidence>
<protein>
    <recommendedName>
        <fullName evidence="3">YdhG-like domain-containing protein</fullName>
    </recommendedName>
</protein>
<reference evidence="1 2" key="1">
    <citation type="submission" date="2020-10" db="EMBL/GenBank/DDBJ databases">
        <title>Connecting structure to function with the recovery of over 1000 high-quality activated sludge metagenome-assembled genomes encoding full-length rRNA genes using long-read sequencing.</title>
        <authorList>
            <person name="Singleton C.M."/>
            <person name="Petriglieri F."/>
            <person name="Kristensen J.M."/>
            <person name="Kirkegaard R.H."/>
            <person name="Michaelsen T.Y."/>
            <person name="Andersen M.H."/>
            <person name="Karst S.M."/>
            <person name="Dueholm M.S."/>
            <person name="Nielsen P.H."/>
            <person name="Albertsen M."/>
        </authorList>
    </citation>
    <scope>NUCLEOTIDE SEQUENCE [LARGE SCALE GENOMIC DNA]</scope>
    <source>
        <strain evidence="1">Ribe_18-Q3-R11-54_BAT3C.373</strain>
    </source>
</reference>
<evidence type="ECO:0000313" key="1">
    <source>
        <dbReference type="EMBL" id="MBK9719336.1"/>
    </source>
</evidence>
<comment type="caution">
    <text evidence="1">The sequence shown here is derived from an EMBL/GenBank/DDBJ whole genome shotgun (WGS) entry which is preliminary data.</text>
</comment>
<dbReference type="EMBL" id="JADKFW010000018">
    <property type="protein sequence ID" value="MBK9719336.1"/>
    <property type="molecule type" value="Genomic_DNA"/>
</dbReference>
<gene>
    <name evidence="1" type="ORF">IPO85_17835</name>
</gene>
<organism evidence="1 2">
    <name type="scientific">Candidatus Defluviibacterium haderslevense</name>
    <dbReference type="NCBI Taxonomy" id="2981993"/>
    <lineage>
        <taxon>Bacteria</taxon>
        <taxon>Pseudomonadati</taxon>
        <taxon>Bacteroidota</taxon>
        <taxon>Saprospiria</taxon>
        <taxon>Saprospirales</taxon>
        <taxon>Saprospiraceae</taxon>
        <taxon>Candidatus Defluviibacterium</taxon>
    </lineage>
</organism>